<organism evidence="1 2">
    <name type="scientific">Zooshikella ganghwensis</name>
    <dbReference type="NCBI Taxonomy" id="202772"/>
    <lineage>
        <taxon>Bacteria</taxon>
        <taxon>Pseudomonadati</taxon>
        <taxon>Pseudomonadota</taxon>
        <taxon>Gammaproteobacteria</taxon>
        <taxon>Oceanospirillales</taxon>
        <taxon>Zooshikellaceae</taxon>
        <taxon>Zooshikella</taxon>
    </lineage>
</organism>
<gene>
    <name evidence="1" type="ORF">B9G39_02565</name>
</gene>
<dbReference type="Pfam" id="PF10973">
    <property type="entry name" value="DUF2799"/>
    <property type="match status" value="1"/>
</dbReference>
<reference evidence="1 2" key="1">
    <citation type="submission" date="2017-04" db="EMBL/GenBank/DDBJ databases">
        <title>Draft genome sequence of Zooshikella ganghwensis VG4 isolated from Red Sea sediments.</title>
        <authorList>
            <person name="Rehman Z."/>
            <person name="Alam I."/>
            <person name="Kamau A."/>
            <person name="Bajic V."/>
            <person name="Leiknes T."/>
        </authorList>
    </citation>
    <scope>NUCLEOTIDE SEQUENCE [LARGE SCALE GENOMIC DNA]</scope>
    <source>
        <strain evidence="1 2">VG4</strain>
    </source>
</reference>
<name>A0A4P9VH34_9GAMM</name>
<sequence>MRSALDSFVFVLLLLLVNGCSVMTESECRLANWHTVGFEDGSQGHLSSRVGIYRKDCSDYSVVPDFKAYQAGYQRGLQRYCTASRGYAEGEQGKHYQGVCPSALEARFLSGYQRGHQVYQARQHWQSITQKISTLEQDLRSLRTELSTKEQELIEQGDHIDKRSALMNSINHIRAKEFQLQNELYQLQSDERWAREEYDVIRLRNTR</sequence>
<proteinExistence type="predicted"/>
<keyword evidence="2" id="KW-1185">Reference proteome</keyword>
<accession>A0A4P9VH34</accession>
<comment type="caution">
    <text evidence="1">The sequence shown here is derived from an EMBL/GenBank/DDBJ whole genome shotgun (WGS) entry which is preliminary data.</text>
</comment>
<protein>
    <submittedName>
        <fullName evidence="1">DUF2799 domain-containing protein</fullName>
    </submittedName>
</protein>
<evidence type="ECO:0000313" key="2">
    <source>
        <dbReference type="Proteomes" id="UP000257039"/>
    </source>
</evidence>
<dbReference type="EMBL" id="NDXW01000001">
    <property type="protein sequence ID" value="RDH42413.1"/>
    <property type="molecule type" value="Genomic_DNA"/>
</dbReference>
<dbReference type="InterPro" id="IPR021242">
    <property type="entry name" value="DUF2799"/>
</dbReference>
<dbReference type="AlphaFoldDB" id="A0A4P9VH34"/>
<evidence type="ECO:0000313" key="1">
    <source>
        <dbReference type="EMBL" id="RDH42413.1"/>
    </source>
</evidence>
<dbReference type="Proteomes" id="UP000257039">
    <property type="component" value="Unassembled WGS sequence"/>
</dbReference>
<dbReference type="RefSeq" id="WP_094785922.1">
    <property type="nucleotide sequence ID" value="NZ_NDXW01000001.1"/>
</dbReference>